<organism evidence="2 3">
    <name type="scientific">Sinimarinibacterium flocculans</name>
    <dbReference type="NCBI Taxonomy" id="985250"/>
    <lineage>
        <taxon>Bacteria</taxon>
        <taxon>Pseudomonadati</taxon>
        <taxon>Pseudomonadota</taxon>
        <taxon>Gammaproteobacteria</taxon>
        <taxon>Nevskiales</taxon>
        <taxon>Nevskiaceae</taxon>
        <taxon>Sinimarinibacterium</taxon>
    </lineage>
</organism>
<feature type="transmembrane region" description="Helical" evidence="1">
    <location>
        <begin position="101"/>
        <end position="120"/>
    </location>
</feature>
<comment type="caution">
    <text evidence="2">The sequence shown here is derived from an EMBL/GenBank/DDBJ whole genome shotgun (WGS) entry which is preliminary data.</text>
</comment>
<protein>
    <recommendedName>
        <fullName evidence="4">Phosphopantetheine adenylyltransferase</fullName>
    </recommendedName>
</protein>
<keyword evidence="1" id="KW-0472">Membrane</keyword>
<accession>A0A318E801</accession>
<dbReference type="EMBL" id="QICN01000007">
    <property type="protein sequence ID" value="PXV66543.1"/>
    <property type="molecule type" value="Genomic_DNA"/>
</dbReference>
<reference evidence="2 3" key="1">
    <citation type="submission" date="2018-04" db="EMBL/GenBank/DDBJ databases">
        <title>Genomic Encyclopedia of Type Strains, Phase IV (KMG-IV): sequencing the most valuable type-strain genomes for metagenomic binning, comparative biology and taxonomic classification.</title>
        <authorList>
            <person name="Goeker M."/>
        </authorList>
    </citation>
    <scope>NUCLEOTIDE SEQUENCE [LARGE SCALE GENOMIC DNA]</scope>
    <source>
        <strain evidence="2 3">DSM 104150</strain>
    </source>
</reference>
<dbReference type="Proteomes" id="UP000248330">
    <property type="component" value="Unassembled WGS sequence"/>
</dbReference>
<feature type="transmembrane region" description="Helical" evidence="1">
    <location>
        <begin position="73"/>
        <end position="95"/>
    </location>
</feature>
<sequence>MEILARAVLVVAGLAHLLPAVGLRGAPQLEKLYGIAIAQPELLLLMRHRALLFGLLGAGLIAAAFWPPLRTAMLLAGLVSTAGYCVLAFAEPALAAPLRRVAWIDVPIAAALLLLLLARLRTPIAY</sequence>
<feature type="transmembrane region" description="Helical" evidence="1">
    <location>
        <begin position="49"/>
        <end position="66"/>
    </location>
</feature>
<keyword evidence="1" id="KW-0812">Transmembrane</keyword>
<evidence type="ECO:0000313" key="3">
    <source>
        <dbReference type="Proteomes" id="UP000248330"/>
    </source>
</evidence>
<name>A0A318E801_9GAMM</name>
<evidence type="ECO:0008006" key="4">
    <source>
        <dbReference type="Google" id="ProtNLM"/>
    </source>
</evidence>
<keyword evidence="1" id="KW-1133">Transmembrane helix</keyword>
<gene>
    <name evidence="2" type="ORF">C8D93_107108</name>
</gene>
<evidence type="ECO:0000313" key="2">
    <source>
        <dbReference type="EMBL" id="PXV66543.1"/>
    </source>
</evidence>
<evidence type="ECO:0000256" key="1">
    <source>
        <dbReference type="SAM" id="Phobius"/>
    </source>
</evidence>
<keyword evidence="3" id="KW-1185">Reference proteome</keyword>
<dbReference type="AlphaFoldDB" id="A0A318E801"/>
<dbReference type="RefSeq" id="WP_110265668.1">
    <property type="nucleotide sequence ID" value="NZ_CAWNXA010000007.1"/>
</dbReference>
<proteinExistence type="predicted"/>